<keyword evidence="4" id="KW-0040">ANK repeat</keyword>
<evidence type="ECO:0000256" key="2">
    <source>
        <dbReference type="ARBA" id="ARBA00022553"/>
    </source>
</evidence>
<feature type="region of interest" description="Disordered" evidence="6">
    <location>
        <begin position="60"/>
        <end position="79"/>
    </location>
</feature>
<organism evidence="7 8">
    <name type="scientific">Schizothecium vesticola</name>
    <dbReference type="NCBI Taxonomy" id="314040"/>
    <lineage>
        <taxon>Eukaryota</taxon>
        <taxon>Fungi</taxon>
        <taxon>Dikarya</taxon>
        <taxon>Ascomycota</taxon>
        <taxon>Pezizomycotina</taxon>
        <taxon>Sordariomycetes</taxon>
        <taxon>Sordariomycetidae</taxon>
        <taxon>Sordariales</taxon>
        <taxon>Schizotheciaceae</taxon>
        <taxon>Schizothecium</taxon>
    </lineage>
</organism>
<keyword evidence="2" id="KW-0597">Phosphoprotein</keyword>
<proteinExistence type="predicted"/>
<evidence type="ECO:0000313" key="7">
    <source>
        <dbReference type="EMBL" id="KAK0738385.1"/>
    </source>
</evidence>
<dbReference type="PANTHER" id="PTHR15263:SF1">
    <property type="entry name" value="NF-KAPPA-B INHIBITOR-LIKE PROTEIN 1"/>
    <property type="match status" value="1"/>
</dbReference>
<name>A0AA40BQ90_9PEZI</name>
<dbReference type="GO" id="GO:0005634">
    <property type="term" value="C:nucleus"/>
    <property type="evidence" value="ECO:0007669"/>
    <property type="project" value="UniProtKB-SubCell"/>
</dbReference>
<sequence>MADDEGAAYWESVYGQPIHVYGPGPATTGGLLERMTEDEYAAHVRQKMWEKTHAGLVEERARRERERRAGDEERRAGEAERARIRVEMERSLRRGEERRRRRGWEGYLGRWKAWAGSGGGGVEGIPWPVVEGKGEGKEREEAVRVFFVEGLGLEEVGEREFAARLKEERVRWHPDKMQQRLGGTVDEGVMREVTATFQVIDRLWNDTRGK</sequence>
<gene>
    <name evidence="7" type="ORF">B0T18DRAFT_394684</name>
</gene>
<comment type="subcellular location">
    <subcellularLocation>
        <location evidence="1">Nucleus</location>
    </subcellularLocation>
</comment>
<evidence type="ECO:0000256" key="3">
    <source>
        <dbReference type="ARBA" id="ARBA00022737"/>
    </source>
</evidence>
<dbReference type="Proteomes" id="UP001172155">
    <property type="component" value="Unassembled WGS sequence"/>
</dbReference>
<dbReference type="GO" id="GO:0043124">
    <property type="term" value="P:negative regulation of canonical NF-kappaB signal transduction"/>
    <property type="evidence" value="ECO:0007669"/>
    <property type="project" value="InterPro"/>
</dbReference>
<dbReference type="EMBL" id="JAUKUD010000007">
    <property type="protein sequence ID" value="KAK0738385.1"/>
    <property type="molecule type" value="Genomic_DNA"/>
</dbReference>
<keyword evidence="8" id="KW-1185">Reference proteome</keyword>
<protein>
    <recommendedName>
        <fullName evidence="9">J domain-containing protein</fullName>
    </recommendedName>
</protein>
<keyword evidence="3" id="KW-0677">Repeat</keyword>
<accession>A0AA40BQ90</accession>
<evidence type="ECO:0000313" key="8">
    <source>
        <dbReference type="Proteomes" id="UP001172155"/>
    </source>
</evidence>
<dbReference type="PANTHER" id="PTHR15263">
    <property type="entry name" value="I-KAPPA-B-LIKE PROTEIN IKBL"/>
    <property type="match status" value="1"/>
</dbReference>
<evidence type="ECO:0000256" key="4">
    <source>
        <dbReference type="ARBA" id="ARBA00023043"/>
    </source>
</evidence>
<evidence type="ECO:0000256" key="5">
    <source>
        <dbReference type="ARBA" id="ARBA00023242"/>
    </source>
</evidence>
<comment type="caution">
    <text evidence="7">The sequence shown here is derived from an EMBL/GenBank/DDBJ whole genome shotgun (WGS) entry which is preliminary data.</text>
</comment>
<evidence type="ECO:0000256" key="6">
    <source>
        <dbReference type="SAM" id="MobiDB-lite"/>
    </source>
</evidence>
<evidence type="ECO:0008006" key="9">
    <source>
        <dbReference type="Google" id="ProtNLM"/>
    </source>
</evidence>
<dbReference type="InterPro" id="IPR038753">
    <property type="entry name" value="NFKBIL1"/>
</dbReference>
<evidence type="ECO:0000256" key="1">
    <source>
        <dbReference type="ARBA" id="ARBA00004123"/>
    </source>
</evidence>
<reference evidence="7" key="1">
    <citation type="submission" date="2023-06" db="EMBL/GenBank/DDBJ databases">
        <title>Genome-scale phylogeny and comparative genomics of the fungal order Sordariales.</title>
        <authorList>
            <consortium name="Lawrence Berkeley National Laboratory"/>
            <person name="Hensen N."/>
            <person name="Bonometti L."/>
            <person name="Westerberg I."/>
            <person name="Brannstrom I.O."/>
            <person name="Guillou S."/>
            <person name="Cros-Aarteil S."/>
            <person name="Calhoun S."/>
            <person name="Haridas S."/>
            <person name="Kuo A."/>
            <person name="Mondo S."/>
            <person name="Pangilinan J."/>
            <person name="Riley R."/>
            <person name="LaButti K."/>
            <person name="Andreopoulos B."/>
            <person name="Lipzen A."/>
            <person name="Chen C."/>
            <person name="Yanf M."/>
            <person name="Daum C."/>
            <person name="Ng V."/>
            <person name="Clum A."/>
            <person name="Steindorff A."/>
            <person name="Ohm R."/>
            <person name="Martin F."/>
            <person name="Silar P."/>
            <person name="Natvig D."/>
            <person name="Lalanne C."/>
            <person name="Gautier V."/>
            <person name="Ament-velasquez S.L."/>
            <person name="Kruys A."/>
            <person name="Hutchinson M.I."/>
            <person name="Powell A.J."/>
            <person name="Barry K."/>
            <person name="Miller A.N."/>
            <person name="Grigoriev I.V."/>
            <person name="Debuchy R."/>
            <person name="Gladieux P."/>
            <person name="Thoren M.H."/>
            <person name="Johannesson H."/>
        </authorList>
    </citation>
    <scope>NUCLEOTIDE SEQUENCE</scope>
    <source>
        <strain evidence="7">SMH3187-1</strain>
    </source>
</reference>
<keyword evidence="5" id="KW-0539">Nucleus</keyword>
<dbReference type="AlphaFoldDB" id="A0AA40BQ90"/>